<dbReference type="Proteomes" id="UP001333110">
    <property type="component" value="Unassembled WGS sequence"/>
</dbReference>
<evidence type="ECO:0000313" key="1">
    <source>
        <dbReference type="EMBL" id="KAK4819178.1"/>
    </source>
</evidence>
<dbReference type="AlphaFoldDB" id="A0AAN7N023"/>
<evidence type="ECO:0000313" key="2">
    <source>
        <dbReference type="Proteomes" id="UP001333110"/>
    </source>
</evidence>
<dbReference type="PANTHER" id="PTHR33332">
    <property type="entry name" value="REVERSE TRANSCRIPTASE DOMAIN-CONTAINING PROTEIN"/>
    <property type="match status" value="1"/>
</dbReference>
<accession>A0AAN7N023</accession>
<dbReference type="EMBL" id="JAUNZN010000007">
    <property type="protein sequence ID" value="KAK4819178.1"/>
    <property type="molecule type" value="Genomic_DNA"/>
</dbReference>
<proteinExistence type="predicted"/>
<comment type="caution">
    <text evidence="1">The sequence shown here is derived from an EMBL/GenBank/DDBJ whole genome shotgun (WGS) entry which is preliminary data.</text>
</comment>
<gene>
    <name evidence="1" type="ORF">QYF61_025993</name>
</gene>
<organism evidence="1 2">
    <name type="scientific">Mycteria americana</name>
    <name type="common">Wood stork</name>
    <dbReference type="NCBI Taxonomy" id="33587"/>
    <lineage>
        <taxon>Eukaryota</taxon>
        <taxon>Metazoa</taxon>
        <taxon>Chordata</taxon>
        <taxon>Craniata</taxon>
        <taxon>Vertebrata</taxon>
        <taxon>Euteleostomi</taxon>
        <taxon>Archelosauria</taxon>
        <taxon>Archosauria</taxon>
        <taxon>Dinosauria</taxon>
        <taxon>Saurischia</taxon>
        <taxon>Theropoda</taxon>
        <taxon>Coelurosauria</taxon>
        <taxon>Aves</taxon>
        <taxon>Neognathae</taxon>
        <taxon>Neoaves</taxon>
        <taxon>Aequornithes</taxon>
        <taxon>Ciconiiformes</taxon>
        <taxon>Ciconiidae</taxon>
        <taxon>Mycteria</taxon>
    </lineage>
</organism>
<sequence>MAPNLCYTIPCSLLLGSIQLGPTISRLREVILLLCSALVRPPLQYCVQIWGPQHRKDMDLLERVQRRDTKMIRGLEHLCYQERLRELGLFSLEKRRLRADLIAAFQYLTGACKKDGDRLFSRACCDRTRGKGFKLKEGRFRLDIRKNFYDEGGETLEQVAQRGGRCPIPGTIQGQVTSDRTRGNGLKLRQGRFRLDIRKFYFTERVIKHWNRLPREVVESPSLEVFKGRLDEVLRDMV</sequence>
<reference evidence="1 2" key="1">
    <citation type="journal article" date="2023" name="J. Hered.">
        <title>Chromosome-level genome of the wood stork (Mycteria americana) provides insight into avian chromosome evolution.</title>
        <authorList>
            <person name="Flamio R. Jr."/>
            <person name="Ramstad K.M."/>
        </authorList>
    </citation>
    <scope>NUCLEOTIDE SEQUENCE [LARGE SCALE GENOMIC DNA]</scope>
    <source>
        <strain evidence="1">JAX WOST 10</strain>
    </source>
</reference>
<keyword evidence="2" id="KW-1185">Reference proteome</keyword>
<protein>
    <submittedName>
        <fullName evidence="1">Uncharacterized protein</fullName>
    </submittedName>
</protein>
<name>A0AAN7N023_MYCAM</name>